<dbReference type="InterPro" id="IPR015943">
    <property type="entry name" value="WD40/YVTN_repeat-like_dom_sf"/>
</dbReference>
<dbReference type="SMART" id="SM00320">
    <property type="entry name" value="WD40"/>
    <property type="match status" value="3"/>
</dbReference>
<dbReference type="SUPFAM" id="SSF50978">
    <property type="entry name" value="WD40 repeat-like"/>
    <property type="match status" value="1"/>
</dbReference>
<dbReference type="OMA" id="MWITEES"/>
<dbReference type="STRING" id="105231.A0A0U9HK66"/>
<feature type="region of interest" description="Disordered" evidence="2">
    <location>
        <begin position="1"/>
        <end position="74"/>
    </location>
</feature>
<dbReference type="Gene3D" id="2.130.10.10">
    <property type="entry name" value="YVTN repeat-like/Quinoprotein amine dehydrogenase"/>
    <property type="match status" value="1"/>
</dbReference>
<feature type="repeat" description="WD" evidence="1">
    <location>
        <begin position="319"/>
        <end position="360"/>
    </location>
</feature>
<organism evidence="3 4">
    <name type="scientific">Klebsormidium nitens</name>
    <name type="common">Green alga</name>
    <name type="synonym">Ulothrix nitens</name>
    <dbReference type="NCBI Taxonomy" id="105231"/>
    <lineage>
        <taxon>Eukaryota</taxon>
        <taxon>Viridiplantae</taxon>
        <taxon>Streptophyta</taxon>
        <taxon>Klebsormidiophyceae</taxon>
        <taxon>Klebsormidiales</taxon>
        <taxon>Klebsormidiaceae</taxon>
        <taxon>Klebsormidium</taxon>
    </lineage>
</organism>
<dbReference type="PANTHER" id="PTHR43991">
    <property type="entry name" value="WD REPEAT PROTEIN (AFU_ORTHOLOGUE AFUA_8G05640)-RELATED"/>
    <property type="match status" value="1"/>
</dbReference>
<feature type="compositionally biased region" description="Acidic residues" evidence="2">
    <location>
        <begin position="43"/>
        <end position="58"/>
    </location>
</feature>
<dbReference type="PANTHER" id="PTHR43991:SF12">
    <property type="entry name" value="WD REPEAT PROTEIN (AFU_ORTHOLOGUE AFUA_8G05640)"/>
    <property type="match status" value="1"/>
</dbReference>
<gene>
    <name evidence="3" type="ORF">KFL_001640060</name>
</gene>
<protein>
    <submittedName>
        <fullName evidence="3">Uncharacterized protein</fullName>
    </submittedName>
</protein>
<evidence type="ECO:0000313" key="4">
    <source>
        <dbReference type="Proteomes" id="UP000054558"/>
    </source>
</evidence>
<dbReference type="FunFam" id="2.130.10.10:FF:000637">
    <property type="entry name" value="WD-40 repeat family protein"/>
    <property type="match status" value="1"/>
</dbReference>
<dbReference type="InterPro" id="IPR001680">
    <property type="entry name" value="WD40_rpt"/>
</dbReference>
<evidence type="ECO:0000256" key="2">
    <source>
        <dbReference type="SAM" id="MobiDB-lite"/>
    </source>
</evidence>
<sequence length="450" mass="50444">MDHEFDFADFSDDEIEDDLAGEQVGSEAESHEDESNLQPMEESPSDSDAEEEEGEESLDTTAAQHRQGKDIQGIPWERMHFTRERYRETRLQQYKNYENLDVAHEELEKVCQPVTSGAKLFDFQYNARGVKSTVVHFQLRNLVWANSKHDIYVMHHFAINHWSPLQNKVTQVINLSGQSWQDQLSGIPTGGMERVQISTMCVSKNLLVAGGFHGEMVCKNLETPTVSYSGRITHADNAITNAIEVTDSPSGAVRMLTSNNDCIVRVFDGASFAILSRFSFPWAVNHTSVSPDGKLVCVVGDDPEGLIADFQTGKPVASLRGHLDFSFATAWHPDGRVFATGNQDTTTRLWDVRNLKESVKVLKGRIGAIRSLRFSGDGRHLAMVEPADFVHVFETGRDYGRCQEIDLFGEIAGVSFSPDGEALFVGVSDRTYSSLLEYSRIRRERCAEYF</sequence>
<dbReference type="PROSITE" id="PS50294">
    <property type="entry name" value="WD_REPEATS_REGION"/>
    <property type="match status" value="1"/>
</dbReference>
<evidence type="ECO:0000313" key="3">
    <source>
        <dbReference type="EMBL" id="GAQ83831.1"/>
    </source>
</evidence>
<name>A0A0U9HK66_KLENI</name>
<keyword evidence="1" id="KW-0853">WD repeat</keyword>
<dbReference type="EMBL" id="DF237113">
    <property type="protein sequence ID" value="GAQ83831.1"/>
    <property type="molecule type" value="Genomic_DNA"/>
</dbReference>
<dbReference type="PROSITE" id="PS50082">
    <property type="entry name" value="WD_REPEATS_2"/>
    <property type="match status" value="1"/>
</dbReference>
<dbReference type="Proteomes" id="UP000054558">
    <property type="component" value="Unassembled WGS sequence"/>
</dbReference>
<dbReference type="Pfam" id="PF00400">
    <property type="entry name" value="WD40"/>
    <property type="match status" value="1"/>
</dbReference>
<keyword evidence="4" id="KW-1185">Reference proteome</keyword>
<accession>A0A0U9HK66</accession>
<reference evidence="3 4" key="1">
    <citation type="journal article" date="2014" name="Nat. Commun.">
        <title>Klebsormidium flaccidum genome reveals primary factors for plant terrestrial adaptation.</title>
        <authorList>
            <person name="Hori K."/>
            <person name="Maruyama F."/>
            <person name="Fujisawa T."/>
            <person name="Togashi T."/>
            <person name="Yamamoto N."/>
            <person name="Seo M."/>
            <person name="Sato S."/>
            <person name="Yamada T."/>
            <person name="Mori H."/>
            <person name="Tajima N."/>
            <person name="Moriyama T."/>
            <person name="Ikeuchi M."/>
            <person name="Watanabe M."/>
            <person name="Wada H."/>
            <person name="Kobayashi K."/>
            <person name="Saito M."/>
            <person name="Masuda T."/>
            <person name="Sasaki-Sekimoto Y."/>
            <person name="Mashiguchi K."/>
            <person name="Awai K."/>
            <person name="Shimojima M."/>
            <person name="Masuda S."/>
            <person name="Iwai M."/>
            <person name="Nobusawa T."/>
            <person name="Narise T."/>
            <person name="Kondo S."/>
            <person name="Saito H."/>
            <person name="Sato R."/>
            <person name="Murakawa M."/>
            <person name="Ihara Y."/>
            <person name="Oshima-Yamada Y."/>
            <person name="Ohtaka K."/>
            <person name="Satoh M."/>
            <person name="Sonobe K."/>
            <person name="Ishii M."/>
            <person name="Ohtani R."/>
            <person name="Kanamori-Sato M."/>
            <person name="Honoki R."/>
            <person name="Miyazaki D."/>
            <person name="Mochizuki H."/>
            <person name="Umetsu J."/>
            <person name="Higashi K."/>
            <person name="Shibata D."/>
            <person name="Kamiya Y."/>
            <person name="Sato N."/>
            <person name="Nakamura Y."/>
            <person name="Tabata S."/>
            <person name="Ida S."/>
            <person name="Kurokawa K."/>
            <person name="Ohta H."/>
        </authorList>
    </citation>
    <scope>NUCLEOTIDE SEQUENCE [LARGE SCALE GENOMIC DNA]</scope>
    <source>
        <strain evidence="3 4">NIES-2285</strain>
    </source>
</reference>
<evidence type="ECO:0000256" key="1">
    <source>
        <dbReference type="PROSITE-ProRule" id="PRU00221"/>
    </source>
</evidence>
<dbReference type="InterPro" id="IPR036322">
    <property type="entry name" value="WD40_repeat_dom_sf"/>
</dbReference>
<proteinExistence type="predicted"/>
<dbReference type="AlphaFoldDB" id="A0A0U9HK66"/>
<feature type="compositionally biased region" description="Acidic residues" evidence="2">
    <location>
        <begin position="7"/>
        <end position="20"/>
    </location>
</feature>
<dbReference type="OrthoDB" id="20669at2759"/>